<sequence length="75" mass="8313">MKAAVICVALLAASPLATAQSVSDPLGVEVGQPPEIVQIWEDFYNQQTMDVEVIDGICVQTPMSMRQFFNFHRTK</sequence>
<gene>
    <name evidence="2" type="ORF">LMG27177_02661</name>
</gene>
<feature type="signal peptide" evidence="1">
    <location>
        <begin position="1"/>
        <end position="19"/>
    </location>
</feature>
<keyword evidence="1" id="KW-0732">Signal</keyword>
<reference evidence="2 3" key="1">
    <citation type="submission" date="2020-04" db="EMBL/GenBank/DDBJ databases">
        <authorList>
            <person name="De Canck E."/>
        </authorList>
    </citation>
    <scope>NUCLEOTIDE SEQUENCE [LARGE SCALE GENOMIC DNA]</scope>
    <source>
        <strain evidence="2 3">LMG 27177</strain>
    </source>
</reference>
<dbReference type="Proteomes" id="UP000494252">
    <property type="component" value="Unassembled WGS sequence"/>
</dbReference>
<evidence type="ECO:0000313" key="3">
    <source>
        <dbReference type="Proteomes" id="UP000494252"/>
    </source>
</evidence>
<evidence type="ECO:0000313" key="2">
    <source>
        <dbReference type="EMBL" id="CAB3789838.1"/>
    </source>
</evidence>
<protein>
    <submittedName>
        <fullName evidence="2">Uncharacterized protein</fullName>
    </submittedName>
</protein>
<name>A0A6J5G1W3_9BURK</name>
<organism evidence="2 3">
    <name type="scientific">Paraburkholderia fynbosensis</name>
    <dbReference type="NCBI Taxonomy" id="1200993"/>
    <lineage>
        <taxon>Bacteria</taxon>
        <taxon>Pseudomonadati</taxon>
        <taxon>Pseudomonadota</taxon>
        <taxon>Betaproteobacteria</taxon>
        <taxon>Burkholderiales</taxon>
        <taxon>Burkholderiaceae</taxon>
        <taxon>Paraburkholderia</taxon>
    </lineage>
</organism>
<keyword evidence="3" id="KW-1185">Reference proteome</keyword>
<dbReference type="EMBL" id="CADIKI010000007">
    <property type="protein sequence ID" value="CAB3789838.1"/>
    <property type="molecule type" value="Genomic_DNA"/>
</dbReference>
<dbReference type="AlphaFoldDB" id="A0A6J5G1W3"/>
<feature type="chain" id="PRO_5026872343" evidence="1">
    <location>
        <begin position="20"/>
        <end position="75"/>
    </location>
</feature>
<dbReference type="RefSeq" id="WP_175160208.1">
    <property type="nucleotide sequence ID" value="NZ_CADIKI010000007.1"/>
</dbReference>
<proteinExistence type="predicted"/>
<accession>A0A6J5G1W3</accession>
<evidence type="ECO:0000256" key="1">
    <source>
        <dbReference type="SAM" id="SignalP"/>
    </source>
</evidence>